<evidence type="ECO:0000313" key="2">
    <source>
        <dbReference type="Proteomes" id="UP000031561"/>
    </source>
</evidence>
<proteinExistence type="predicted"/>
<organism evidence="1 2">
    <name type="scientific">Lyngbya confervoides BDU141951</name>
    <dbReference type="NCBI Taxonomy" id="1574623"/>
    <lineage>
        <taxon>Bacteria</taxon>
        <taxon>Bacillati</taxon>
        <taxon>Cyanobacteriota</taxon>
        <taxon>Cyanophyceae</taxon>
        <taxon>Oscillatoriophycideae</taxon>
        <taxon>Oscillatoriales</taxon>
        <taxon>Microcoleaceae</taxon>
        <taxon>Lyngbya</taxon>
    </lineage>
</organism>
<protein>
    <submittedName>
        <fullName evidence="1">Uncharacterized protein</fullName>
    </submittedName>
</protein>
<sequence>MTSSLLALPPHASFETVLEATQQFLHALEAQSLGDADIQAGVVHLLSLPAGPRGFFATLLTSDGPVAEAPPAALLAALGSHPETVADLLVKNLAMSTAMRVQHQRQGKTDLVQGSAQVQRRSQTLLLALKTVEIQQHLQDMLQPSQAYAAFLDRWGYDVPQKQAIATAVAQVLQTLNAQDDLP</sequence>
<gene>
    <name evidence="1" type="ORF">QQ91_0007880</name>
</gene>
<name>A0ABD4T2R4_9CYAN</name>
<accession>A0ABD4T2R4</accession>
<dbReference type="EMBL" id="JTHE03000044">
    <property type="protein sequence ID" value="MCM1982740.1"/>
    <property type="molecule type" value="Genomic_DNA"/>
</dbReference>
<dbReference type="Proteomes" id="UP000031561">
    <property type="component" value="Unassembled WGS sequence"/>
</dbReference>
<reference evidence="1 2" key="1">
    <citation type="journal article" date="2015" name="Genome Announc.">
        <title>Draft Genome Sequence of Filamentous Marine Cyanobacterium Lyngbya confervoides Strain BDU141951.</title>
        <authorList>
            <person name="Chandrababunaidu M.M."/>
            <person name="Sen D."/>
            <person name="Tripathy S."/>
        </authorList>
    </citation>
    <scope>NUCLEOTIDE SEQUENCE [LARGE SCALE GENOMIC DNA]</scope>
    <source>
        <strain evidence="1 2">BDU141951</strain>
    </source>
</reference>
<dbReference type="AlphaFoldDB" id="A0ABD4T2R4"/>
<evidence type="ECO:0000313" key="1">
    <source>
        <dbReference type="EMBL" id="MCM1982740.1"/>
    </source>
</evidence>
<keyword evidence="2" id="KW-1185">Reference proteome</keyword>
<dbReference type="RefSeq" id="WP_166274698.1">
    <property type="nucleotide sequence ID" value="NZ_JTHE03000044.1"/>
</dbReference>
<comment type="caution">
    <text evidence="1">The sequence shown here is derived from an EMBL/GenBank/DDBJ whole genome shotgun (WGS) entry which is preliminary data.</text>
</comment>